<keyword evidence="1" id="KW-0472">Membrane</keyword>
<dbReference type="Proteomes" id="UP001596445">
    <property type="component" value="Unassembled WGS sequence"/>
</dbReference>
<keyword evidence="1" id="KW-0812">Transmembrane</keyword>
<comment type="caution">
    <text evidence="2">The sequence shown here is derived from an EMBL/GenBank/DDBJ whole genome shotgun (WGS) entry which is preliminary data.</text>
</comment>
<name>A0ABD5VZC1_9EURY</name>
<gene>
    <name evidence="2" type="ORF">ACFQQG_10455</name>
</gene>
<organism evidence="2 3">
    <name type="scientific">Halovenus salina</name>
    <dbReference type="NCBI Taxonomy" id="1510225"/>
    <lineage>
        <taxon>Archaea</taxon>
        <taxon>Methanobacteriati</taxon>
        <taxon>Methanobacteriota</taxon>
        <taxon>Stenosarchaea group</taxon>
        <taxon>Halobacteria</taxon>
        <taxon>Halobacteriales</taxon>
        <taxon>Haloarculaceae</taxon>
        <taxon>Halovenus</taxon>
    </lineage>
</organism>
<dbReference type="RefSeq" id="WP_267161229.1">
    <property type="nucleotide sequence ID" value="NZ_CP112972.1"/>
</dbReference>
<proteinExistence type="predicted"/>
<protein>
    <submittedName>
        <fullName evidence="2">Uncharacterized protein</fullName>
    </submittedName>
</protein>
<evidence type="ECO:0000256" key="1">
    <source>
        <dbReference type="SAM" id="Phobius"/>
    </source>
</evidence>
<keyword evidence="1" id="KW-1133">Transmembrane helix</keyword>
<evidence type="ECO:0000313" key="2">
    <source>
        <dbReference type="EMBL" id="MFC7058521.1"/>
    </source>
</evidence>
<dbReference type="GeneID" id="76630525"/>
<dbReference type="AlphaFoldDB" id="A0ABD5VZC1"/>
<accession>A0ABD5VZC1</accession>
<dbReference type="EMBL" id="JBHSZI010000001">
    <property type="protein sequence ID" value="MFC7058521.1"/>
    <property type="molecule type" value="Genomic_DNA"/>
</dbReference>
<keyword evidence="3" id="KW-1185">Reference proteome</keyword>
<evidence type="ECO:0000313" key="3">
    <source>
        <dbReference type="Proteomes" id="UP001596445"/>
    </source>
</evidence>
<feature type="transmembrane region" description="Helical" evidence="1">
    <location>
        <begin position="284"/>
        <end position="308"/>
    </location>
</feature>
<reference evidence="2 3" key="1">
    <citation type="journal article" date="2019" name="Int. J. Syst. Evol. Microbiol.">
        <title>The Global Catalogue of Microorganisms (GCM) 10K type strain sequencing project: providing services to taxonomists for standard genome sequencing and annotation.</title>
        <authorList>
            <consortium name="The Broad Institute Genomics Platform"/>
            <consortium name="The Broad Institute Genome Sequencing Center for Infectious Disease"/>
            <person name="Wu L."/>
            <person name="Ma J."/>
        </authorList>
    </citation>
    <scope>NUCLEOTIDE SEQUENCE [LARGE SCALE GENOMIC DNA]</scope>
    <source>
        <strain evidence="2 3">JCM 30072</strain>
    </source>
</reference>
<sequence length="334" mass="36689">MNRKTTTYTIALIATLCLLCGLGGVVTGTDATQQQPETPEEFLTTFQDLEGTESFETHNEFEVMRSQAVQDVQVGEFTDAKAQRLDLLLELLRTFDEAYQYQQNESYDRALALGNDSRELTAELREIPQGEQYAVLADIALDRFYEQTGQTLLSRAEGIENTPQRLDVLGQAALSYNKASATERYGQIVLRADRTTQQFETDVETINGTDTAVTGFLDTCTDCDDVASLISGQHVAVFGMYADSLSALSAGEEGVGLAEKHGLTERESQLTGAREQAQEYNQNLAMAGVAIVLGYSAVVGLIAALVTWRLMLWKRDLTDAQYGDVILMGEMLNA</sequence>